<reference evidence="4" key="2">
    <citation type="submission" date="2010-05" db="EMBL/GenBank/DDBJ databases">
        <title>The genome sequence of Magnaporthe poae strain ATCC 64411.</title>
        <authorList>
            <person name="Ma L.-J."/>
            <person name="Dead R."/>
            <person name="Young S."/>
            <person name="Zeng Q."/>
            <person name="Koehrsen M."/>
            <person name="Alvarado L."/>
            <person name="Berlin A."/>
            <person name="Chapman S.B."/>
            <person name="Chen Z."/>
            <person name="Freedman E."/>
            <person name="Gellesch M."/>
            <person name="Goldberg J."/>
            <person name="Griggs A."/>
            <person name="Gujja S."/>
            <person name="Heilman E.R."/>
            <person name="Heiman D."/>
            <person name="Hepburn T."/>
            <person name="Howarth C."/>
            <person name="Jen D."/>
            <person name="Larson L."/>
            <person name="Mehta T."/>
            <person name="Neiman D."/>
            <person name="Pearson M."/>
            <person name="Roberts A."/>
            <person name="Saif S."/>
            <person name="Shea T."/>
            <person name="Shenoy N."/>
            <person name="Sisk P."/>
            <person name="Stolte C."/>
            <person name="Sykes S."/>
            <person name="Walk T."/>
            <person name="White J."/>
            <person name="Yandava C."/>
            <person name="Haas B."/>
            <person name="Nusbaum C."/>
            <person name="Birren B."/>
        </authorList>
    </citation>
    <scope>NUCLEOTIDE SEQUENCE [LARGE SCALE GENOMIC DNA]</scope>
    <source>
        <strain evidence="4">ATCC 64411 / 73-15</strain>
    </source>
</reference>
<proteinExistence type="predicted"/>
<dbReference type="EnsemblFungi" id="MAPG_03530T0">
    <property type="protein sequence ID" value="MAPG_03530T0"/>
    <property type="gene ID" value="MAPG_03530"/>
</dbReference>
<accession>A0A0C4DU93</accession>
<dbReference type="VEuPathDB" id="FungiDB:MAPG_03530"/>
<gene>
    <name evidence="2" type="ORF">MAPG_03530</name>
</gene>
<dbReference type="EMBL" id="ADBL01000848">
    <property type="status" value="NOT_ANNOTATED_CDS"/>
    <property type="molecule type" value="Genomic_DNA"/>
</dbReference>
<reference evidence="3" key="5">
    <citation type="submission" date="2015-06" db="UniProtKB">
        <authorList>
            <consortium name="EnsemblFungi"/>
        </authorList>
    </citation>
    <scope>IDENTIFICATION</scope>
    <source>
        <strain evidence="3">ATCC 64411</strain>
    </source>
</reference>
<evidence type="ECO:0000256" key="1">
    <source>
        <dbReference type="SAM" id="MobiDB-lite"/>
    </source>
</evidence>
<evidence type="ECO:0000313" key="3">
    <source>
        <dbReference type="EnsemblFungi" id="MAPG_03530T0"/>
    </source>
</evidence>
<dbReference type="AlphaFoldDB" id="A0A0C4DU93"/>
<evidence type="ECO:0000313" key="2">
    <source>
        <dbReference type="EMBL" id="KLU84489.1"/>
    </source>
</evidence>
<keyword evidence="4" id="KW-1185">Reference proteome</keyword>
<dbReference type="EMBL" id="GL876967">
    <property type="protein sequence ID" value="KLU84489.1"/>
    <property type="molecule type" value="Genomic_DNA"/>
</dbReference>
<sequence length="186" mass="19399">MLPGSTFVTPIGFHILQARPFPPRTRAAARGLTAAQRAAPDIRCASYKRPTITPPEFPQSIRAGRREGSPSKGSGRAGERGKGDCPSTRGNGVTVPRLHGADSALQRPGRAPAARGRADIAERRAIVAGPAVAAKPALEPVAPLTSNALAAATPTDLEVDQVAPRTPERVSRLALTPVSFLPQSLL</sequence>
<dbReference type="Proteomes" id="UP000011715">
    <property type="component" value="Unassembled WGS sequence"/>
</dbReference>
<reference evidence="2" key="1">
    <citation type="submission" date="2010-05" db="EMBL/GenBank/DDBJ databases">
        <title>The Genome Sequence of Magnaporthe poae strain ATCC 64411.</title>
        <authorList>
            <consortium name="The Broad Institute Genome Sequencing Platform"/>
            <consortium name="Broad Institute Genome Sequencing Center for Infectious Disease"/>
            <person name="Ma L.-J."/>
            <person name="Dead R."/>
            <person name="Young S."/>
            <person name="Zeng Q."/>
            <person name="Koehrsen M."/>
            <person name="Alvarado L."/>
            <person name="Berlin A."/>
            <person name="Chapman S.B."/>
            <person name="Chen Z."/>
            <person name="Freedman E."/>
            <person name="Gellesch M."/>
            <person name="Goldberg J."/>
            <person name="Griggs A."/>
            <person name="Gujja S."/>
            <person name="Heilman E.R."/>
            <person name="Heiman D."/>
            <person name="Hepburn T."/>
            <person name="Howarth C."/>
            <person name="Jen D."/>
            <person name="Larson L."/>
            <person name="Mehta T."/>
            <person name="Neiman D."/>
            <person name="Pearson M."/>
            <person name="Roberts A."/>
            <person name="Saif S."/>
            <person name="Shea T."/>
            <person name="Shenoy N."/>
            <person name="Sisk P."/>
            <person name="Stolte C."/>
            <person name="Sykes S."/>
            <person name="Walk T."/>
            <person name="White J."/>
            <person name="Yandava C."/>
            <person name="Haas B."/>
            <person name="Nusbaum C."/>
            <person name="Birren B."/>
        </authorList>
    </citation>
    <scope>NUCLEOTIDE SEQUENCE</scope>
    <source>
        <strain evidence="2">ATCC 64411</strain>
    </source>
</reference>
<reference evidence="2" key="3">
    <citation type="submission" date="2011-03" db="EMBL/GenBank/DDBJ databases">
        <title>Annotation of Magnaporthe poae ATCC 64411.</title>
        <authorList>
            <person name="Ma L.-J."/>
            <person name="Dead R."/>
            <person name="Young S.K."/>
            <person name="Zeng Q."/>
            <person name="Gargeya S."/>
            <person name="Fitzgerald M."/>
            <person name="Haas B."/>
            <person name="Abouelleil A."/>
            <person name="Alvarado L."/>
            <person name="Arachchi H.M."/>
            <person name="Berlin A."/>
            <person name="Brown A."/>
            <person name="Chapman S.B."/>
            <person name="Chen Z."/>
            <person name="Dunbar C."/>
            <person name="Freedman E."/>
            <person name="Gearin G."/>
            <person name="Gellesch M."/>
            <person name="Goldberg J."/>
            <person name="Griggs A."/>
            <person name="Gujja S."/>
            <person name="Heiman D."/>
            <person name="Howarth C."/>
            <person name="Larson L."/>
            <person name="Lui A."/>
            <person name="MacDonald P.J.P."/>
            <person name="Mehta T."/>
            <person name="Montmayeur A."/>
            <person name="Murphy C."/>
            <person name="Neiman D."/>
            <person name="Pearson M."/>
            <person name="Priest M."/>
            <person name="Roberts A."/>
            <person name="Saif S."/>
            <person name="Shea T."/>
            <person name="Shenoy N."/>
            <person name="Sisk P."/>
            <person name="Stolte C."/>
            <person name="Sykes S."/>
            <person name="Yandava C."/>
            <person name="Wortman J."/>
            <person name="Nusbaum C."/>
            <person name="Birren B."/>
        </authorList>
    </citation>
    <scope>NUCLEOTIDE SEQUENCE</scope>
    <source>
        <strain evidence="2">ATCC 64411</strain>
    </source>
</reference>
<organism evidence="3 4">
    <name type="scientific">Magnaporthiopsis poae (strain ATCC 64411 / 73-15)</name>
    <name type="common">Kentucky bluegrass fungus</name>
    <name type="synonym">Magnaporthe poae</name>
    <dbReference type="NCBI Taxonomy" id="644358"/>
    <lineage>
        <taxon>Eukaryota</taxon>
        <taxon>Fungi</taxon>
        <taxon>Dikarya</taxon>
        <taxon>Ascomycota</taxon>
        <taxon>Pezizomycotina</taxon>
        <taxon>Sordariomycetes</taxon>
        <taxon>Sordariomycetidae</taxon>
        <taxon>Magnaporthales</taxon>
        <taxon>Magnaporthaceae</taxon>
        <taxon>Magnaporthiopsis</taxon>
    </lineage>
</organism>
<feature type="region of interest" description="Disordered" evidence="1">
    <location>
        <begin position="43"/>
        <end position="117"/>
    </location>
</feature>
<protein>
    <submittedName>
        <fullName evidence="2 3">Uncharacterized protein</fullName>
    </submittedName>
</protein>
<reference evidence="3" key="4">
    <citation type="journal article" date="2015" name="G3 (Bethesda)">
        <title>Genome sequences of three phytopathogenic species of the Magnaporthaceae family of fungi.</title>
        <authorList>
            <person name="Okagaki L.H."/>
            <person name="Nunes C.C."/>
            <person name="Sailsbery J."/>
            <person name="Clay B."/>
            <person name="Brown D."/>
            <person name="John T."/>
            <person name="Oh Y."/>
            <person name="Young N."/>
            <person name="Fitzgerald M."/>
            <person name="Haas B.J."/>
            <person name="Zeng Q."/>
            <person name="Young S."/>
            <person name="Adiconis X."/>
            <person name="Fan L."/>
            <person name="Levin J.Z."/>
            <person name="Mitchell T.K."/>
            <person name="Okubara P.A."/>
            <person name="Farman M.L."/>
            <person name="Kohn L.M."/>
            <person name="Birren B."/>
            <person name="Ma L.-J."/>
            <person name="Dean R.A."/>
        </authorList>
    </citation>
    <scope>NUCLEOTIDE SEQUENCE</scope>
    <source>
        <strain evidence="3">ATCC 64411 / 73-15</strain>
    </source>
</reference>
<evidence type="ECO:0000313" key="4">
    <source>
        <dbReference type="Proteomes" id="UP000011715"/>
    </source>
</evidence>
<name>A0A0C4DU93_MAGP6</name>